<evidence type="ECO:0000256" key="5">
    <source>
        <dbReference type="ARBA" id="ARBA00022741"/>
    </source>
</evidence>
<dbReference type="PROSITE" id="PS00178">
    <property type="entry name" value="AA_TRNA_LIGASE_I"/>
    <property type="match status" value="1"/>
</dbReference>
<evidence type="ECO:0000313" key="11">
    <source>
        <dbReference type="EMBL" id="MDC7674946.1"/>
    </source>
</evidence>
<dbReference type="EC" id="6.1.1.6" evidence="10"/>
<dbReference type="RefSeq" id="WP_272743256.1">
    <property type="nucleotide sequence ID" value="NZ_JAQQKV010000001.1"/>
</dbReference>
<evidence type="ECO:0000256" key="6">
    <source>
        <dbReference type="ARBA" id="ARBA00022840"/>
    </source>
</evidence>
<sequence>MSQQLSTLAHVGRAWPFEQARATLARVLKMRLKDAGDQKRALELIQAGKTDEALKTFEGLGRAIIFETGYGPSGLPHIGTFGEVARTTMVRQAFEALTDGAWRTRLIAFSDDMDGLRKVPDGIPNSEVLREDLNKPLTVVRDPFGTHESFGAHNNARLRAFLDGFGFEYEFMSSTDCYKGGMFDEKLLLALERFDRIQAVMLPTLGPDRRATYSCFLPVSPKTGNVLQVPTLERNVSKGTIVFEEEGERFEIPVTGGHVKMQWKPDWAMRWAALGVDYEMAGKDLIDSVKVSSQICKVLDGVPPEGFNYELFLDEAGQKISKSKGNGLTMEDWLRYGAPESLAYYMFQSPKSAKKLYFDVIPRATDEYLQQLEAYPRQEAEKQIENPVWYVHRRDVPPKAMPVTFGLMLNLVSAANASDKETLWGFLRAYIPGATPESEPLLDRLAGYALNYFEDFVKPAKTFRLPDEKELAALKDLRARFAALDPETRDAEIIQNLVFEVGKVHEFEPLRAWFQALYEVLLGQSQGPRFGSFVAIFGLERTIALLDQGISGELAGA</sequence>
<dbReference type="PANTHER" id="PTHR37940:SF1">
    <property type="entry name" value="LYSINE--TRNA LIGASE"/>
    <property type="match status" value="1"/>
</dbReference>
<keyword evidence="8 10" id="KW-0030">Aminoacyl-tRNA synthetase</keyword>
<dbReference type="Gene3D" id="1.10.10.350">
    <property type="match status" value="1"/>
</dbReference>
<keyword evidence="3 10" id="KW-0963">Cytoplasm</keyword>
<dbReference type="Pfam" id="PF01921">
    <property type="entry name" value="tRNA-synt_1f"/>
    <property type="match status" value="1"/>
</dbReference>
<gene>
    <name evidence="10" type="primary">lysS</name>
    <name evidence="11" type="ORF">PQU98_02310</name>
</gene>
<evidence type="ECO:0000256" key="9">
    <source>
        <dbReference type="ARBA" id="ARBA00048573"/>
    </source>
</evidence>
<keyword evidence="6 10" id="KW-0067">ATP-binding</keyword>
<evidence type="ECO:0000256" key="8">
    <source>
        <dbReference type="ARBA" id="ARBA00023146"/>
    </source>
</evidence>
<evidence type="ECO:0000256" key="3">
    <source>
        <dbReference type="ARBA" id="ARBA00022490"/>
    </source>
</evidence>
<evidence type="ECO:0000313" key="12">
    <source>
        <dbReference type="Proteomes" id="UP001218579"/>
    </source>
</evidence>
<dbReference type="InterPro" id="IPR008925">
    <property type="entry name" value="aa_tRNA-synth_I_cd-bd_sf"/>
</dbReference>
<dbReference type="InterPro" id="IPR020751">
    <property type="entry name" value="aa-tRNA-synth_I_codon-bd_sub2"/>
</dbReference>
<feature type="binding site" evidence="10">
    <location>
        <position position="322"/>
    </location>
    <ligand>
        <name>ATP</name>
        <dbReference type="ChEBI" id="CHEBI:30616"/>
    </ligand>
</feature>
<keyword evidence="5 10" id="KW-0547">Nucleotide-binding</keyword>
<evidence type="ECO:0000256" key="1">
    <source>
        <dbReference type="ARBA" id="ARBA00004496"/>
    </source>
</evidence>
<evidence type="ECO:0000256" key="10">
    <source>
        <dbReference type="HAMAP-Rule" id="MF_00177"/>
    </source>
</evidence>
<comment type="similarity">
    <text evidence="2 10">Belongs to the class-I aminoacyl-tRNA synthetase family.</text>
</comment>
<dbReference type="InterPro" id="IPR014729">
    <property type="entry name" value="Rossmann-like_a/b/a_fold"/>
</dbReference>
<keyword evidence="7 10" id="KW-0648">Protein biosynthesis</keyword>
<dbReference type="Proteomes" id="UP001218579">
    <property type="component" value="Unassembled WGS sequence"/>
</dbReference>
<proteinExistence type="inferred from homology"/>
<dbReference type="HAMAP" id="MF_00177">
    <property type="entry name" value="Lys_tRNA_synth_class1"/>
    <property type="match status" value="1"/>
</dbReference>
<dbReference type="Gene3D" id="3.40.50.620">
    <property type="entry name" value="HUPs"/>
    <property type="match status" value="2"/>
</dbReference>
<dbReference type="SUPFAM" id="SSF52374">
    <property type="entry name" value="Nucleotidylyl transferase"/>
    <property type="match status" value="1"/>
</dbReference>
<dbReference type="InterPro" id="IPR001412">
    <property type="entry name" value="aa-tRNA-synth_I_CS"/>
</dbReference>
<evidence type="ECO:0000256" key="2">
    <source>
        <dbReference type="ARBA" id="ARBA00005594"/>
    </source>
</evidence>
<dbReference type="InterPro" id="IPR002904">
    <property type="entry name" value="Lys-tRNA-ligase"/>
</dbReference>
<dbReference type="PANTHER" id="PTHR37940">
    <property type="entry name" value="LYSINE--TRNA LIGASE"/>
    <property type="match status" value="1"/>
</dbReference>
<dbReference type="NCBIfam" id="NF001968">
    <property type="entry name" value="PRK00750.1-2"/>
    <property type="match status" value="1"/>
</dbReference>
<comment type="catalytic activity">
    <reaction evidence="9 10">
        <text>tRNA(Lys) + L-lysine + ATP = L-lysyl-tRNA(Lys) + AMP + diphosphate</text>
        <dbReference type="Rhea" id="RHEA:20792"/>
        <dbReference type="Rhea" id="RHEA-COMP:9696"/>
        <dbReference type="Rhea" id="RHEA-COMP:9697"/>
        <dbReference type="ChEBI" id="CHEBI:30616"/>
        <dbReference type="ChEBI" id="CHEBI:32551"/>
        <dbReference type="ChEBI" id="CHEBI:33019"/>
        <dbReference type="ChEBI" id="CHEBI:78442"/>
        <dbReference type="ChEBI" id="CHEBI:78529"/>
        <dbReference type="ChEBI" id="CHEBI:456215"/>
        <dbReference type="EC" id="6.1.1.6"/>
    </reaction>
</comment>
<dbReference type="EMBL" id="JAQQKV010000001">
    <property type="protein sequence ID" value="MDC7674946.1"/>
    <property type="molecule type" value="Genomic_DNA"/>
</dbReference>
<protein>
    <recommendedName>
        <fullName evidence="10">Lysine--tRNA ligase</fullName>
        <ecNumber evidence="10">6.1.1.6</ecNumber>
    </recommendedName>
    <alternativeName>
        <fullName evidence="10">Lysyl-tRNA synthetase</fullName>
        <shortName evidence="10">LysRS</shortName>
    </alternativeName>
</protein>
<organism evidence="11 12">
    <name type="scientific">Asticcacaulis machinosus</name>
    <dbReference type="NCBI Taxonomy" id="2984211"/>
    <lineage>
        <taxon>Bacteria</taxon>
        <taxon>Pseudomonadati</taxon>
        <taxon>Pseudomonadota</taxon>
        <taxon>Alphaproteobacteria</taxon>
        <taxon>Caulobacterales</taxon>
        <taxon>Caulobacteraceae</taxon>
        <taxon>Asticcacaulis</taxon>
    </lineage>
</organism>
<evidence type="ECO:0000256" key="4">
    <source>
        <dbReference type="ARBA" id="ARBA00022598"/>
    </source>
</evidence>
<comment type="caution">
    <text evidence="11">The sequence shown here is derived from an EMBL/GenBank/DDBJ whole genome shotgun (WGS) entry which is preliminary data.</text>
</comment>
<evidence type="ECO:0000256" key="7">
    <source>
        <dbReference type="ARBA" id="ARBA00022917"/>
    </source>
</evidence>
<keyword evidence="12" id="KW-1185">Reference proteome</keyword>
<comment type="subcellular location">
    <subcellularLocation>
        <location evidence="1 10">Cytoplasm</location>
    </subcellularLocation>
</comment>
<feature type="short sequence motif" description="'HIGH' region" evidence="10">
    <location>
        <begin position="72"/>
        <end position="80"/>
    </location>
</feature>
<accession>A0ABT5HFC8</accession>
<dbReference type="GO" id="GO:0004824">
    <property type="term" value="F:lysine-tRNA ligase activity"/>
    <property type="evidence" value="ECO:0007669"/>
    <property type="project" value="UniProtKB-EC"/>
</dbReference>
<feature type="short sequence motif" description="'KMSKS' region" evidence="10">
    <location>
        <begin position="319"/>
        <end position="323"/>
    </location>
</feature>
<keyword evidence="4 10" id="KW-0436">Ligase</keyword>
<reference evidence="11 12" key="1">
    <citation type="submission" date="2023-01" db="EMBL/GenBank/DDBJ databases">
        <title>Novel species of the genus Asticcacaulis isolated from rivers.</title>
        <authorList>
            <person name="Lu H."/>
        </authorList>
    </citation>
    <scope>NUCLEOTIDE SEQUENCE [LARGE SCALE GENOMIC DNA]</scope>
    <source>
        <strain evidence="11 12">LKC15W</strain>
    </source>
</reference>
<dbReference type="SUPFAM" id="SSF48163">
    <property type="entry name" value="An anticodon-binding domain of class I aminoacyl-tRNA synthetases"/>
    <property type="match status" value="1"/>
</dbReference>
<name>A0ABT5HFC8_9CAUL</name>
<dbReference type="NCBIfam" id="TIGR00467">
    <property type="entry name" value="lysS_arch"/>
    <property type="match status" value="1"/>
</dbReference>